<feature type="transmembrane region" description="Helical" evidence="6">
    <location>
        <begin position="372"/>
        <end position="395"/>
    </location>
</feature>
<feature type="transmembrane region" description="Helical" evidence="6">
    <location>
        <begin position="143"/>
        <end position="162"/>
    </location>
</feature>
<protein>
    <recommendedName>
        <fullName evidence="9">Beta-carotene 15,15'-monooxygenase</fullName>
    </recommendedName>
</protein>
<feature type="transmembrane region" description="Helical" evidence="6">
    <location>
        <begin position="495"/>
        <end position="516"/>
    </location>
</feature>
<organism evidence="7 8">
    <name type="scientific">Chitinophaga jiangningensis</name>
    <dbReference type="NCBI Taxonomy" id="1419482"/>
    <lineage>
        <taxon>Bacteria</taxon>
        <taxon>Pseudomonadati</taxon>
        <taxon>Bacteroidota</taxon>
        <taxon>Chitinophagia</taxon>
        <taxon>Chitinophagales</taxon>
        <taxon>Chitinophagaceae</taxon>
        <taxon>Chitinophaga</taxon>
    </lineage>
</organism>
<evidence type="ECO:0000256" key="2">
    <source>
        <dbReference type="ARBA" id="ARBA00022448"/>
    </source>
</evidence>
<dbReference type="AlphaFoldDB" id="A0A1M6Z3U1"/>
<feature type="transmembrane region" description="Helical" evidence="6">
    <location>
        <begin position="407"/>
        <end position="427"/>
    </location>
</feature>
<keyword evidence="8" id="KW-1185">Reference proteome</keyword>
<keyword evidence="3 6" id="KW-0812">Transmembrane</keyword>
<dbReference type="GO" id="GO:0022857">
    <property type="term" value="F:transmembrane transporter activity"/>
    <property type="evidence" value="ECO:0007669"/>
    <property type="project" value="InterPro"/>
</dbReference>
<keyword evidence="4 6" id="KW-1133">Transmembrane helix</keyword>
<feature type="transmembrane region" description="Helical" evidence="6">
    <location>
        <begin position="85"/>
        <end position="104"/>
    </location>
</feature>
<dbReference type="EMBL" id="FRBL01000002">
    <property type="protein sequence ID" value="SHL25072.1"/>
    <property type="molecule type" value="Genomic_DNA"/>
</dbReference>
<feature type="transmembrane region" description="Helical" evidence="6">
    <location>
        <begin position="174"/>
        <end position="192"/>
    </location>
</feature>
<dbReference type="GO" id="GO:0016020">
    <property type="term" value="C:membrane"/>
    <property type="evidence" value="ECO:0007669"/>
    <property type="project" value="UniProtKB-SubCell"/>
</dbReference>
<dbReference type="STRING" id="1419482.SAMN05444266_102601"/>
<dbReference type="PANTHER" id="PTHR42718">
    <property type="entry name" value="MAJOR FACILITATOR SUPERFAMILY MULTIDRUG TRANSPORTER MFSC"/>
    <property type="match status" value="1"/>
</dbReference>
<feature type="transmembrane region" description="Helical" evidence="6">
    <location>
        <begin position="55"/>
        <end position="73"/>
    </location>
</feature>
<evidence type="ECO:0000256" key="4">
    <source>
        <dbReference type="ARBA" id="ARBA00022989"/>
    </source>
</evidence>
<evidence type="ECO:0000256" key="5">
    <source>
        <dbReference type="ARBA" id="ARBA00023136"/>
    </source>
</evidence>
<evidence type="ECO:0000256" key="3">
    <source>
        <dbReference type="ARBA" id="ARBA00022692"/>
    </source>
</evidence>
<gene>
    <name evidence="7" type="ORF">SAMN05444266_102601</name>
</gene>
<name>A0A1M6Z3U1_9BACT</name>
<feature type="transmembrane region" description="Helical" evidence="6">
    <location>
        <begin position="241"/>
        <end position="258"/>
    </location>
</feature>
<dbReference type="PANTHER" id="PTHR42718:SF9">
    <property type="entry name" value="MAJOR FACILITATOR SUPERFAMILY MULTIDRUG TRANSPORTER MFSC"/>
    <property type="match status" value="1"/>
</dbReference>
<accession>A0A1M6Z3U1</accession>
<evidence type="ECO:0008006" key="9">
    <source>
        <dbReference type="Google" id="ProtNLM"/>
    </source>
</evidence>
<feature type="transmembrane region" description="Helical" evidence="6">
    <location>
        <begin position="213"/>
        <end position="235"/>
    </location>
</feature>
<evidence type="ECO:0000256" key="1">
    <source>
        <dbReference type="ARBA" id="ARBA00004141"/>
    </source>
</evidence>
<dbReference type="Gene3D" id="1.20.1250.20">
    <property type="entry name" value="MFS general substrate transporter like domains"/>
    <property type="match status" value="1"/>
</dbReference>
<dbReference type="Proteomes" id="UP000184420">
    <property type="component" value="Unassembled WGS sequence"/>
</dbReference>
<dbReference type="OrthoDB" id="622032at2"/>
<proteinExistence type="predicted"/>
<dbReference type="SUPFAM" id="SSF103473">
    <property type="entry name" value="MFS general substrate transporter"/>
    <property type="match status" value="1"/>
</dbReference>
<dbReference type="Pfam" id="PF07690">
    <property type="entry name" value="MFS_1"/>
    <property type="match status" value="1"/>
</dbReference>
<dbReference type="RefSeq" id="WP_073079463.1">
    <property type="nucleotide sequence ID" value="NZ_FRBL01000002.1"/>
</dbReference>
<evidence type="ECO:0000256" key="6">
    <source>
        <dbReference type="SAM" id="Phobius"/>
    </source>
</evidence>
<feature type="transmembrane region" description="Helical" evidence="6">
    <location>
        <begin position="110"/>
        <end position="131"/>
    </location>
</feature>
<reference evidence="7 8" key="1">
    <citation type="submission" date="2016-11" db="EMBL/GenBank/DDBJ databases">
        <authorList>
            <person name="Jaros S."/>
            <person name="Januszkiewicz K."/>
            <person name="Wedrychowicz H."/>
        </authorList>
    </citation>
    <scope>NUCLEOTIDE SEQUENCE [LARGE SCALE GENOMIC DNA]</scope>
    <source>
        <strain evidence="7 8">DSM 27406</strain>
    </source>
</reference>
<sequence>MDKGTPIPIFKSMAPEWLIKVVLFLLILPGIVIFFLPMANISAAAGYYGSEPADIQFAVALFYAGYVGFYSLERRFFAYLAAKEYYIIFTFLQVVTCIICYLTNDLYIFLPVRFIQGMLFACTVNLSLSLMFTRLVSERAREVSFSVFFGFLLCAVPFNNFVTADMIDAYNFNIVYKAVAFTYVPGLLLLLLMMNSVRLKVKFPLYNLDWQSFTLYSTALCLFAYIMIFGQEYYWLEDARIRNSVIGIAVLLLIYIVRQHKMRRPYLDMGIFRFRNFRVGLLVLFIMYICRFASGITNTFYTSVLKFDPMHLSYINLLNIAGLVFGVIVACWLILKKRHIRTLWVPGFVLLLIFHVWMFFLFDIQADEFNYFLPLFIQGAGVGFIMVPTIVYTISAVPVAWGGSASAVCLAIRFMGFCVSIALINYFELFGKSRHYNAFQDHLTKVDPVVKQTLRMQAHHLEAKGMAAGKAMRASDKLLINSVNTQGHLRFAMDYYELMSCLIIITLLLILLFPYLNRTAVYLRSRRLSPA</sequence>
<dbReference type="InterPro" id="IPR011701">
    <property type="entry name" value="MFS"/>
</dbReference>
<feature type="transmembrane region" description="Helical" evidence="6">
    <location>
        <begin position="279"/>
        <end position="301"/>
    </location>
</feature>
<keyword evidence="5 6" id="KW-0472">Membrane</keyword>
<evidence type="ECO:0000313" key="8">
    <source>
        <dbReference type="Proteomes" id="UP000184420"/>
    </source>
</evidence>
<evidence type="ECO:0000313" key="7">
    <source>
        <dbReference type="EMBL" id="SHL25072.1"/>
    </source>
</evidence>
<feature type="transmembrane region" description="Helical" evidence="6">
    <location>
        <begin position="313"/>
        <end position="335"/>
    </location>
</feature>
<keyword evidence="2" id="KW-0813">Transport</keyword>
<comment type="subcellular location">
    <subcellularLocation>
        <location evidence="1">Membrane</location>
        <topology evidence="1">Multi-pass membrane protein</topology>
    </subcellularLocation>
</comment>
<dbReference type="InterPro" id="IPR036259">
    <property type="entry name" value="MFS_trans_sf"/>
</dbReference>
<feature type="transmembrane region" description="Helical" evidence="6">
    <location>
        <begin position="342"/>
        <end position="360"/>
    </location>
</feature>
<feature type="transmembrane region" description="Helical" evidence="6">
    <location>
        <begin position="21"/>
        <end position="49"/>
    </location>
</feature>